<accession>F0UVM8</accession>
<protein>
    <submittedName>
        <fullName evidence="1">Predicted protein</fullName>
    </submittedName>
</protein>
<gene>
    <name evidence="1" type="ORF">HCEG_09170</name>
</gene>
<organism evidence="2">
    <name type="scientific">Ajellomyces capsulatus (strain H88)</name>
    <name type="common">Darling's disease fungus</name>
    <name type="synonym">Histoplasma capsulatum</name>
    <dbReference type="NCBI Taxonomy" id="544711"/>
    <lineage>
        <taxon>Eukaryota</taxon>
        <taxon>Fungi</taxon>
        <taxon>Dikarya</taxon>
        <taxon>Ascomycota</taxon>
        <taxon>Pezizomycotina</taxon>
        <taxon>Eurotiomycetes</taxon>
        <taxon>Eurotiomycetidae</taxon>
        <taxon>Onygenales</taxon>
        <taxon>Ajellomycetaceae</taxon>
        <taxon>Histoplasma</taxon>
    </lineage>
</organism>
<name>F0UVM8_AJEC8</name>
<dbReference type="EMBL" id="DS990644">
    <property type="protein sequence ID" value="EGC49956.1"/>
    <property type="molecule type" value="Genomic_DNA"/>
</dbReference>
<proteinExistence type="predicted"/>
<dbReference type="HOGENOM" id="CLU_2060801_0_0_1"/>
<dbReference type="Proteomes" id="UP000008142">
    <property type="component" value="Unassembled WGS sequence"/>
</dbReference>
<evidence type="ECO:0000313" key="2">
    <source>
        <dbReference type="Proteomes" id="UP000008142"/>
    </source>
</evidence>
<dbReference type="AlphaFoldDB" id="F0UVM8"/>
<reference evidence="2" key="1">
    <citation type="submission" date="2008-07" db="EMBL/GenBank/DDBJ databases">
        <title>Annotation of Ajellomyces capsulatus strain H88.</title>
        <authorList>
            <person name="Champion M."/>
            <person name="Cuomo C."/>
            <person name="Ma L.-J."/>
            <person name="Henn M.R."/>
            <person name="Sil A."/>
            <person name="Goldman B."/>
            <person name="Young S.K."/>
            <person name="Kodira C.D."/>
            <person name="Zeng Q."/>
            <person name="Koehrsen M."/>
            <person name="Alvarado L."/>
            <person name="Berlin A."/>
            <person name="Borenstein D."/>
            <person name="Chen Z."/>
            <person name="Engels R."/>
            <person name="Freedman E."/>
            <person name="Gellesch M."/>
            <person name="Goldberg J."/>
            <person name="Griggs A."/>
            <person name="Gujja S."/>
            <person name="Heiman D."/>
            <person name="Hepburn T."/>
            <person name="Howarth C."/>
            <person name="Jen D."/>
            <person name="Larson L."/>
            <person name="Lewis B."/>
            <person name="Mehta T."/>
            <person name="Park D."/>
            <person name="Pearson M."/>
            <person name="Roberts A."/>
            <person name="Saif S."/>
            <person name="Shea T."/>
            <person name="Shenoy N."/>
            <person name="Sisk P."/>
            <person name="Stolte C."/>
            <person name="Sykes S."/>
            <person name="Walk T."/>
            <person name="White J."/>
            <person name="Yandava C."/>
            <person name="Klein B."/>
            <person name="McEwen J.G."/>
            <person name="Puccia R."/>
            <person name="Goldman G.H."/>
            <person name="Felipe M.S."/>
            <person name="Nino-Vega G."/>
            <person name="San-Blas G."/>
            <person name="Taylor J."/>
            <person name="Mendoza L."/>
            <person name="Galagan J."/>
            <person name="Nusbaum C."/>
            <person name="Birren B."/>
        </authorList>
    </citation>
    <scope>NUCLEOTIDE SEQUENCE [LARGE SCALE GENOMIC DNA]</scope>
    <source>
        <strain evidence="2">H88</strain>
    </source>
</reference>
<evidence type="ECO:0000313" key="1">
    <source>
        <dbReference type="EMBL" id="EGC49956.1"/>
    </source>
</evidence>
<sequence>MGTRSGQLEILDGQMGMAKSDKSSREELMKWKWKWKKDVETGGDWRGGLAAEQPNTNITNLTAVQSTVYGCCTEVKYAQRMPLNNLENSQGTIITKENMKELEEFLRVSRCVTLSRSKG</sequence>